<sequence>MTAVPAVPSTPTAPTTPALSHDLILRPITGSQEVELFNQLPYVFNHEVADDLSTGRRRHAWLWVALRGDRVLARVGWWCRPGDDAPLLFDILDYAEDHQDVGQLLFETAQAAVFPENGTPVKYTRMIPADWRTDPAARRAVEGRTAIVERCGARPFVERLRFEWLPGTPIPAPSGRLTFRQVAGREELLEVMTDVLAGTLDAHSLLDLRTMTPRQAAEEHYDEELARYPSPRDWWRLATLPSGEPVGFVIAAQGNYHPIIAYIGIRPAHRGHGYIDELLAEGTRVLAATNPARIRATTDVGNHPMAQSFLRGGYVNFEGEILLAWE</sequence>
<evidence type="ECO:0000313" key="2">
    <source>
        <dbReference type="EMBL" id="MBB4921563.1"/>
    </source>
</evidence>
<name>A0A7W7QXY3_KITKI</name>
<dbReference type="CDD" id="cd04301">
    <property type="entry name" value="NAT_SF"/>
    <property type="match status" value="1"/>
</dbReference>
<organism evidence="2 3">
    <name type="scientific">Kitasatospora kifunensis</name>
    <name type="common">Streptomyces kifunensis</name>
    <dbReference type="NCBI Taxonomy" id="58351"/>
    <lineage>
        <taxon>Bacteria</taxon>
        <taxon>Bacillati</taxon>
        <taxon>Actinomycetota</taxon>
        <taxon>Actinomycetes</taxon>
        <taxon>Kitasatosporales</taxon>
        <taxon>Streptomycetaceae</taxon>
        <taxon>Kitasatospora</taxon>
    </lineage>
</organism>
<dbReference type="Gene3D" id="3.40.630.30">
    <property type="match status" value="1"/>
</dbReference>
<keyword evidence="2" id="KW-0687">Ribonucleoprotein</keyword>
<keyword evidence="3" id="KW-1185">Reference proteome</keyword>
<dbReference type="RefSeq" id="WP_376778385.1">
    <property type="nucleotide sequence ID" value="NZ_JACHJV010000001.1"/>
</dbReference>
<dbReference type="PROSITE" id="PS51186">
    <property type="entry name" value="GNAT"/>
    <property type="match status" value="1"/>
</dbReference>
<dbReference type="AlphaFoldDB" id="A0A7W7QXY3"/>
<comment type="caution">
    <text evidence="2">The sequence shown here is derived from an EMBL/GenBank/DDBJ whole genome shotgun (WGS) entry which is preliminary data.</text>
</comment>
<dbReference type="Proteomes" id="UP000540506">
    <property type="component" value="Unassembled WGS sequence"/>
</dbReference>
<evidence type="ECO:0000313" key="3">
    <source>
        <dbReference type="Proteomes" id="UP000540506"/>
    </source>
</evidence>
<dbReference type="InterPro" id="IPR000182">
    <property type="entry name" value="GNAT_dom"/>
</dbReference>
<dbReference type="InterPro" id="IPR016181">
    <property type="entry name" value="Acyl_CoA_acyltransferase"/>
</dbReference>
<reference evidence="2 3" key="1">
    <citation type="submission" date="2020-08" db="EMBL/GenBank/DDBJ databases">
        <title>Sequencing the genomes of 1000 actinobacteria strains.</title>
        <authorList>
            <person name="Klenk H.-P."/>
        </authorList>
    </citation>
    <scope>NUCLEOTIDE SEQUENCE [LARGE SCALE GENOMIC DNA]</scope>
    <source>
        <strain evidence="2 3">DSM 41654</strain>
    </source>
</reference>
<feature type="domain" description="N-acetyltransferase" evidence="1">
    <location>
        <begin position="193"/>
        <end position="326"/>
    </location>
</feature>
<keyword evidence="2" id="KW-0689">Ribosomal protein</keyword>
<dbReference type="GO" id="GO:0016747">
    <property type="term" value="F:acyltransferase activity, transferring groups other than amino-acyl groups"/>
    <property type="evidence" value="ECO:0007669"/>
    <property type="project" value="InterPro"/>
</dbReference>
<proteinExistence type="predicted"/>
<dbReference type="GO" id="GO:0005840">
    <property type="term" value="C:ribosome"/>
    <property type="evidence" value="ECO:0007669"/>
    <property type="project" value="UniProtKB-KW"/>
</dbReference>
<protein>
    <submittedName>
        <fullName evidence="2">Ribosomal protein S18 acetylase RimI-like enzyme</fullName>
    </submittedName>
</protein>
<accession>A0A7W7QXY3</accession>
<gene>
    <name evidence="2" type="ORF">FHR34_000556</name>
</gene>
<dbReference type="Pfam" id="PF00583">
    <property type="entry name" value="Acetyltransf_1"/>
    <property type="match status" value="1"/>
</dbReference>
<dbReference type="SUPFAM" id="SSF55729">
    <property type="entry name" value="Acyl-CoA N-acyltransferases (Nat)"/>
    <property type="match status" value="1"/>
</dbReference>
<evidence type="ECO:0000259" key="1">
    <source>
        <dbReference type="PROSITE" id="PS51186"/>
    </source>
</evidence>
<dbReference type="EMBL" id="JACHJV010000001">
    <property type="protein sequence ID" value="MBB4921563.1"/>
    <property type="molecule type" value="Genomic_DNA"/>
</dbReference>